<keyword evidence="3" id="KW-0786">Thiamine pyrophosphate</keyword>
<feature type="domain" description="Transketolase-like pyrimidine-binding" evidence="5">
    <location>
        <begin position="1"/>
        <end position="173"/>
    </location>
</feature>
<dbReference type="Gene3D" id="3.40.50.920">
    <property type="match status" value="1"/>
</dbReference>
<dbReference type="PANTHER" id="PTHR43257">
    <property type="entry name" value="PYRUVATE DEHYDROGENASE E1 COMPONENT BETA SUBUNIT"/>
    <property type="match status" value="1"/>
</dbReference>
<dbReference type="Pfam" id="PF02780">
    <property type="entry name" value="Transketolase_C"/>
    <property type="match status" value="1"/>
</dbReference>
<evidence type="ECO:0000313" key="7">
    <source>
        <dbReference type="Proteomes" id="UP000276417"/>
    </source>
</evidence>
<dbReference type="FunFam" id="3.40.50.920:FF:000001">
    <property type="entry name" value="Pyruvate dehydrogenase E1 beta subunit"/>
    <property type="match status" value="1"/>
</dbReference>
<dbReference type="EMBL" id="CP034185">
    <property type="protein sequence ID" value="AZI44799.1"/>
    <property type="molecule type" value="Genomic_DNA"/>
</dbReference>
<dbReference type="FunFam" id="3.40.50.970:FF:000001">
    <property type="entry name" value="Pyruvate dehydrogenase E1 beta subunit"/>
    <property type="match status" value="1"/>
</dbReference>
<geneLocation type="plasmid" evidence="6 7">
    <name>unnamed1</name>
</geneLocation>
<dbReference type="CDD" id="cd07036">
    <property type="entry name" value="TPP_PYR_E1-PDHc-beta_like"/>
    <property type="match status" value="1"/>
</dbReference>
<accession>A0A3G8YHM1</accession>
<name>A0A3G8YHM1_9DEIO</name>
<dbReference type="Pfam" id="PF02779">
    <property type="entry name" value="Transket_pyr"/>
    <property type="match status" value="1"/>
</dbReference>
<dbReference type="OrthoDB" id="9771835at2"/>
<dbReference type="InterPro" id="IPR029061">
    <property type="entry name" value="THDP-binding"/>
</dbReference>
<dbReference type="SUPFAM" id="SSF52922">
    <property type="entry name" value="TK C-terminal domain-like"/>
    <property type="match status" value="1"/>
</dbReference>
<evidence type="ECO:0000256" key="3">
    <source>
        <dbReference type="ARBA" id="ARBA00023052"/>
    </source>
</evidence>
<dbReference type="SMART" id="SM00861">
    <property type="entry name" value="Transket_pyr"/>
    <property type="match status" value="1"/>
</dbReference>
<dbReference type="GO" id="GO:0016491">
    <property type="term" value="F:oxidoreductase activity"/>
    <property type="evidence" value="ECO:0007669"/>
    <property type="project" value="UniProtKB-KW"/>
</dbReference>
<evidence type="ECO:0000259" key="5">
    <source>
        <dbReference type="SMART" id="SM00861"/>
    </source>
</evidence>
<organism evidence="6 7">
    <name type="scientific">Deinococcus psychrotolerans</name>
    <dbReference type="NCBI Taxonomy" id="2489213"/>
    <lineage>
        <taxon>Bacteria</taxon>
        <taxon>Thermotogati</taxon>
        <taxon>Deinococcota</taxon>
        <taxon>Deinococci</taxon>
        <taxon>Deinococcales</taxon>
        <taxon>Deinococcaceae</taxon>
        <taxon>Deinococcus</taxon>
    </lineage>
</organism>
<dbReference type="Gene3D" id="3.40.50.970">
    <property type="match status" value="1"/>
</dbReference>
<evidence type="ECO:0000256" key="4">
    <source>
        <dbReference type="ARBA" id="ARBA00065222"/>
    </source>
</evidence>
<gene>
    <name evidence="6" type="ORF">EHF33_17375</name>
</gene>
<dbReference type="Proteomes" id="UP000276417">
    <property type="component" value="Plasmid unnamed1"/>
</dbReference>
<evidence type="ECO:0000313" key="6">
    <source>
        <dbReference type="EMBL" id="AZI44799.1"/>
    </source>
</evidence>
<sequence>MVAAVNDALRVALERDDKVMLFGEDVGMGGVFRASDNLQNLFGEERVFNTPLSEAGIMGLAVGLGIAGEKPIAELQFAGFIYPALEQINAQIGRYRQRTQGNFPLSMVVRAPYGGGIHSPEMHADSPEGLVAAVPGVKIVIPSTPYDAKGLLLAAVDDPDPVFFFESIKLYRSVKGEVPTGHYTVPLGKARIAREGDDCTVLCYGGMVEICEEAAVAAAAAGVNVEVVDLRSIVPLDFEAISESVKKTGRVVIVHEAARRMGFGAELSARIAEELIEYLHAPITRVTGWDAPYPPFTAAEHMYRPDAARVAAGIRKVLDY</sequence>
<proteinExistence type="predicted"/>
<protein>
    <submittedName>
        <fullName evidence="6">Alpha-ketoacid dehydrogenase subunit beta</fullName>
    </submittedName>
</protein>
<dbReference type="InterPro" id="IPR005475">
    <property type="entry name" value="Transketolase-like_Pyr-bd"/>
</dbReference>
<dbReference type="AlphaFoldDB" id="A0A3G8YHM1"/>
<dbReference type="SUPFAM" id="SSF52518">
    <property type="entry name" value="Thiamin diphosphate-binding fold (THDP-binding)"/>
    <property type="match status" value="1"/>
</dbReference>
<evidence type="ECO:0000256" key="1">
    <source>
        <dbReference type="ARBA" id="ARBA00001964"/>
    </source>
</evidence>
<dbReference type="InterPro" id="IPR009014">
    <property type="entry name" value="Transketo_C/PFOR_II"/>
</dbReference>
<comment type="subunit">
    <text evidence="4">Heterotetramer of two alpha and two beta chains. Directly associated with ODBA in the E1 complex.</text>
</comment>
<keyword evidence="6" id="KW-0614">Plasmid</keyword>
<dbReference type="KEGG" id="dph:EHF33_17375"/>
<comment type="cofactor">
    <cofactor evidence="1">
        <name>thiamine diphosphate</name>
        <dbReference type="ChEBI" id="CHEBI:58937"/>
    </cofactor>
</comment>
<dbReference type="InterPro" id="IPR033248">
    <property type="entry name" value="Transketolase_C"/>
</dbReference>
<keyword evidence="2" id="KW-0560">Oxidoreductase</keyword>
<reference evidence="6 7" key="1">
    <citation type="submission" date="2018-11" db="EMBL/GenBank/DDBJ databases">
        <title>Deinococcus shelandsis sp. nov., isolated from South Shetland Islands soil of Antarctica.</title>
        <authorList>
            <person name="Tian J."/>
        </authorList>
    </citation>
    <scope>NUCLEOTIDE SEQUENCE [LARGE SCALE GENOMIC DNA]</scope>
    <source>
        <strain evidence="6 7">S14-83T</strain>
        <plasmid evidence="6 7">unnamed1</plasmid>
    </source>
</reference>
<keyword evidence="7" id="KW-1185">Reference proteome</keyword>
<evidence type="ECO:0000256" key="2">
    <source>
        <dbReference type="ARBA" id="ARBA00023002"/>
    </source>
</evidence>
<dbReference type="PANTHER" id="PTHR43257:SF2">
    <property type="entry name" value="PYRUVATE DEHYDROGENASE E1 COMPONENT SUBUNIT BETA"/>
    <property type="match status" value="1"/>
</dbReference>